<reference evidence="3" key="1">
    <citation type="submission" date="2017-02" db="UniProtKB">
        <authorList>
            <consortium name="WormBaseParasite"/>
        </authorList>
    </citation>
    <scope>IDENTIFICATION</scope>
</reference>
<feature type="compositionally biased region" description="Polar residues" evidence="1">
    <location>
        <begin position="55"/>
        <end position="72"/>
    </location>
</feature>
<feature type="compositionally biased region" description="Basic and acidic residues" evidence="1">
    <location>
        <begin position="39"/>
        <end position="54"/>
    </location>
</feature>
<keyword evidence="2" id="KW-1185">Reference proteome</keyword>
<evidence type="ECO:0000256" key="1">
    <source>
        <dbReference type="SAM" id="MobiDB-lite"/>
    </source>
</evidence>
<proteinExistence type="predicted"/>
<dbReference type="AlphaFoldDB" id="A0A0N5B9P0"/>
<accession>A0A0N5B9P0</accession>
<feature type="region of interest" description="Disordered" evidence="1">
    <location>
        <begin position="1"/>
        <end position="84"/>
    </location>
</feature>
<dbReference type="WBParaSite" id="SPAL_0000275600.1">
    <property type="protein sequence ID" value="SPAL_0000275600.1"/>
    <property type="gene ID" value="SPAL_0000275600"/>
</dbReference>
<name>A0A0N5B9P0_STREA</name>
<feature type="compositionally biased region" description="Low complexity" evidence="1">
    <location>
        <begin position="1"/>
        <end position="21"/>
    </location>
</feature>
<evidence type="ECO:0000313" key="3">
    <source>
        <dbReference type="WBParaSite" id="SPAL_0000275600.1"/>
    </source>
</evidence>
<protein>
    <submittedName>
        <fullName evidence="3">Uncharacterized protein</fullName>
    </submittedName>
</protein>
<organism evidence="2 3">
    <name type="scientific">Strongyloides papillosus</name>
    <name type="common">Intestinal threadworm</name>
    <dbReference type="NCBI Taxonomy" id="174720"/>
    <lineage>
        <taxon>Eukaryota</taxon>
        <taxon>Metazoa</taxon>
        <taxon>Ecdysozoa</taxon>
        <taxon>Nematoda</taxon>
        <taxon>Chromadorea</taxon>
        <taxon>Rhabditida</taxon>
        <taxon>Tylenchina</taxon>
        <taxon>Panagrolaimomorpha</taxon>
        <taxon>Strongyloidoidea</taxon>
        <taxon>Strongyloididae</taxon>
        <taxon>Strongyloides</taxon>
    </lineage>
</organism>
<feature type="compositionally biased region" description="Basic and acidic residues" evidence="1">
    <location>
        <begin position="74"/>
        <end position="84"/>
    </location>
</feature>
<dbReference type="Proteomes" id="UP000046392">
    <property type="component" value="Unplaced"/>
</dbReference>
<sequence length="84" mass="9090">MSTSSSTSSSQQTAKSSTAVSKVPNAEIVNKKTANKGPRSMEKTMRTENLKRNNEVTTSEQPADSTESNLTNRQKKDSGPEIKS</sequence>
<evidence type="ECO:0000313" key="2">
    <source>
        <dbReference type="Proteomes" id="UP000046392"/>
    </source>
</evidence>